<evidence type="ECO:0000313" key="4">
    <source>
        <dbReference type="Proteomes" id="UP000566813"/>
    </source>
</evidence>
<comment type="caution">
    <text evidence="3">The sequence shown here is derived from an EMBL/GenBank/DDBJ whole genome shotgun (WGS) entry which is preliminary data.</text>
</comment>
<gene>
    <name evidence="3" type="ORF">H7F51_15720</name>
</gene>
<feature type="region of interest" description="Disordered" evidence="2">
    <location>
        <begin position="1"/>
        <end position="55"/>
    </location>
</feature>
<dbReference type="Pfam" id="PF07896">
    <property type="entry name" value="DUF1674"/>
    <property type="match status" value="1"/>
</dbReference>
<proteinExistence type="inferred from homology"/>
<organism evidence="3 4">
    <name type="scientific">Novosphingobium flavum</name>
    <dbReference type="NCBI Taxonomy" id="1778672"/>
    <lineage>
        <taxon>Bacteria</taxon>
        <taxon>Pseudomonadati</taxon>
        <taxon>Pseudomonadota</taxon>
        <taxon>Alphaproteobacteria</taxon>
        <taxon>Sphingomonadales</taxon>
        <taxon>Sphingomonadaceae</taxon>
        <taxon>Novosphingobium</taxon>
    </lineage>
</organism>
<dbReference type="EMBL" id="JACLAW010000013">
    <property type="protein sequence ID" value="MBC2666967.1"/>
    <property type="molecule type" value="Genomic_DNA"/>
</dbReference>
<dbReference type="Proteomes" id="UP000566813">
    <property type="component" value="Unassembled WGS sequence"/>
</dbReference>
<dbReference type="InterPro" id="IPR012875">
    <property type="entry name" value="SDHF4"/>
</dbReference>
<evidence type="ECO:0000313" key="3">
    <source>
        <dbReference type="EMBL" id="MBC2666967.1"/>
    </source>
</evidence>
<evidence type="ECO:0000256" key="1">
    <source>
        <dbReference type="ARBA" id="ARBA00005701"/>
    </source>
</evidence>
<accession>A0A7X1FV76</accession>
<sequence>MTQRATKRPEGFVKPAHWTNDPAPAPKAAKDEPDPRGLSPTRYGDWEQNGIAVDF</sequence>
<keyword evidence="4" id="KW-1185">Reference proteome</keyword>
<protein>
    <submittedName>
        <fullName evidence="3">DUF1674 domain-containing protein</fullName>
    </submittedName>
</protein>
<dbReference type="AlphaFoldDB" id="A0A7X1FV76"/>
<name>A0A7X1FV76_9SPHN</name>
<evidence type="ECO:0000256" key="2">
    <source>
        <dbReference type="SAM" id="MobiDB-lite"/>
    </source>
</evidence>
<comment type="similarity">
    <text evidence="1">Belongs to the SDHAF4 family.</text>
</comment>
<reference evidence="3 4" key="1">
    <citation type="submission" date="2020-08" db="EMBL/GenBank/DDBJ databases">
        <title>The genome sequence of type strain Novosphingobium flavum NBRC 111647.</title>
        <authorList>
            <person name="Liu Y."/>
        </authorList>
    </citation>
    <scope>NUCLEOTIDE SEQUENCE [LARGE SCALE GENOMIC DNA]</scope>
    <source>
        <strain evidence="3 4">NBRC 111647</strain>
    </source>
</reference>
<dbReference type="RefSeq" id="WP_185665263.1">
    <property type="nucleotide sequence ID" value="NZ_JACLAW010000013.1"/>
</dbReference>